<protein>
    <recommendedName>
        <fullName evidence="17">Carnitine O-acetyltransferase, mitochondrial</fullName>
        <ecNumber evidence="16">2.3.1.7</ecNumber>
    </recommendedName>
</protein>
<evidence type="ECO:0000256" key="18">
    <source>
        <dbReference type="PIRSR" id="PIRSR600542-1"/>
    </source>
</evidence>
<dbReference type="InterPro" id="IPR039551">
    <property type="entry name" value="Cho/carn_acyl_trans"/>
</dbReference>
<evidence type="ECO:0000256" key="15">
    <source>
        <dbReference type="ARBA" id="ARBA00053195"/>
    </source>
</evidence>
<dbReference type="STRING" id="329046.A0A1Y2CFH1"/>
<evidence type="ECO:0000256" key="12">
    <source>
        <dbReference type="ARBA" id="ARBA00023140"/>
    </source>
</evidence>
<dbReference type="Pfam" id="PF00755">
    <property type="entry name" value="Carn_acyltransf"/>
    <property type="match status" value="1"/>
</dbReference>
<dbReference type="InterPro" id="IPR023213">
    <property type="entry name" value="CAT-like_dom_sf"/>
</dbReference>
<dbReference type="OrthoDB" id="240216at2759"/>
<keyword evidence="8" id="KW-0809">Transit peptide</keyword>
<dbReference type="EC" id="2.3.1.7" evidence="16"/>
<feature type="active site" description="Proton acceptor" evidence="18">
    <location>
        <position position="413"/>
    </location>
</feature>
<evidence type="ECO:0000256" key="8">
    <source>
        <dbReference type="ARBA" id="ARBA00022946"/>
    </source>
</evidence>
<dbReference type="Gene3D" id="3.30.559.70">
    <property type="entry name" value="Choline/Carnitine o-acyltransferase, domain 2"/>
    <property type="match status" value="1"/>
</dbReference>
<dbReference type="PANTHER" id="PTHR22589">
    <property type="entry name" value="CARNITINE O-ACYLTRANSFERASE"/>
    <property type="match status" value="1"/>
</dbReference>
<evidence type="ECO:0000256" key="3">
    <source>
        <dbReference type="ARBA" id="ARBA00005232"/>
    </source>
</evidence>
<evidence type="ECO:0000256" key="11">
    <source>
        <dbReference type="ARBA" id="ARBA00023136"/>
    </source>
</evidence>
<evidence type="ECO:0000256" key="1">
    <source>
        <dbReference type="ARBA" id="ARBA00004275"/>
    </source>
</evidence>
<evidence type="ECO:0000256" key="6">
    <source>
        <dbReference type="ARBA" id="ARBA00022792"/>
    </source>
</evidence>
<evidence type="ECO:0000256" key="7">
    <source>
        <dbReference type="ARBA" id="ARBA00022832"/>
    </source>
</evidence>
<keyword evidence="22" id="KW-1185">Reference proteome</keyword>
<dbReference type="InterPro" id="IPR000542">
    <property type="entry name" value="Carn_acyl_trans"/>
</dbReference>
<name>A0A1Y2CFH1_9FUNG</name>
<dbReference type="GO" id="GO:0006631">
    <property type="term" value="P:fatty acid metabolic process"/>
    <property type="evidence" value="ECO:0007669"/>
    <property type="project" value="UniProtKB-KW"/>
</dbReference>
<evidence type="ECO:0000256" key="9">
    <source>
        <dbReference type="ARBA" id="ARBA00023098"/>
    </source>
</evidence>
<keyword evidence="4" id="KW-0813">Transport</keyword>
<evidence type="ECO:0000256" key="5">
    <source>
        <dbReference type="ARBA" id="ARBA00022679"/>
    </source>
</evidence>
<dbReference type="AlphaFoldDB" id="A0A1Y2CFH1"/>
<dbReference type="GO" id="GO:0009437">
    <property type="term" value="P:carnitine metabolic process"/>
    <property type="evidence" value="ECO:0007669"/>
    <property type="project" value="TreeGrafter"/>
</dbReference>
<evidence type="ECO:0000313" key="22">
    <source>
        <dbReference type="Proteomes" id="UP000193642"/>
    </source>
</evidence>
<keyword evidence="5 19" id="KW-0808">Transferase</keyword>
<gene>
    <name evidence="21" type="ORF">BCR33DRAFT_765518</name>
</gene>
<keyword evidence="9" id="KW-0443">Lipid metabolism</keyword>
<evidence type="ECO:0000256" key="10">
    <source>
        <dbReference type="ARBA" id="ARBA00023128"/>
    </source>
</evidence>
<evidence type="ECO:0000313" key="21">
    <source>
        <dbReference type="EMBL" id="ORY45045.1"/>
    </source>
</evidence>
<keyword evidence="13 19" id="KW-0012">Acyltransferase</keyword>
<comment type="catalytic activity">
    <reaction evidence="14">
        <text>(R)-carnitine + acetyl-CoA = O-acetyl-(R)-carnitine + CoA</text>
        <dbReference type="Rhea" id="RHEA:21136"/>
        <dbReference type="ChEBI" id="CHEBI:16347"/>
        <dbReference type="ChEBI" id="CHEBI:57287"/>
        <dbReference type="ChEBI" id="CHEBI:57288"/>
        <dbReference type="ChEBI" id="CHEBI:57589"/>
        <dbReference type="EC" id="2.3.1.7"/>
    </reaction>
</comment>
<evidence type="ECO:0000256" key="17">
    <source>
        <dbReference type="ARBA" id="ARBA00073438"/>
    </source>
</evidence>
<reference evidence="21 22" key="1">
    <citation type="submission" date="2016-07" db="EMBL/GenBank/DDBJ databases">
        <title>Pervasive Adenine N6-methylation of Active Genes in Fungi.</title>
        <authorList>
            <consortium name="DOE Joint Genome Institute"/>
            <person name="Mondo S.J."/>
            <person name="Dannebaum R.O."/>
            <person name="Kuo R.C."/>
            <person name="Labutti K."/>
            <person name="Haridas S."/>
            <person name="Kuo A."/>
            <person name="Salamov A."/>
            <person name="Ahrendt S.R."/>
            <person name="Lipzen A."/>
            <person name="Sullivan W."/>
            <person name="Andreopoulos W.B."/>
            <person name="Clum A."/>
            <person name="Lindquist E."/>
            <person name="Daum C."/>
            <person name="Ramamoorthy G.K."/>
            <person name="Gryganskyi A."/>
            <person name="Culley D."/>
            <person name="Magnuson J.K."/>
            <person name="James T.Y."/>
            <person name="O'Malley M.A."/>
            <person name="Stajich J.E."/>
            <person name="Spatafora J.W."/>
            <person name="Visel A."/>
            <person name="Grigoriev I.V."/>
        </authorList>
    </citation>
    <scope>NUCLEOTIDE SEQUENCE [LARGE SCALE GENOMIC DNA]</scope>
    <source>
        <strain evidence="21 22">JEL800</strain>
    </source>
</reference>
<dbReference type="GO" id="GO:0004092">
    <property type="term" value="F:carnitine O-acetyltransferase activity"/>
    <property type="evidence" value="ECO:0007669"/>
    <property type="project" value="UniProtKB-EC"/>
</dbReference>
<evidence type="ECO:0000256" key="2">
    <source>
        <dbReference type="ARBA" id="ARBA00004443"/>
    </source>
</evidence>
<dbReference type="PANTHER" id="PTHR22589:SF103">
    <property type="entry name" value="CARNITINE O-ACETYL-TRANSFERASE, ISOFORM A-RELATED"/>
    <property type="match status" value="1"/>
</dbReference>
<comment type="function">
    <text evidence="15">Carnitine acetylase is specific for short chain fatty acids. Carnitine acetylase seems to affect the flux through the pyruvate dehydrogenase complex. It may be involved as well in the transport of acetyl-CoA into mitochondria.</text>
</comment>
<keyword evidence="11" id="KW-0472">Membrane</keyword>
<dbReference type="InterPro" id="IPR042231">
    <property type="entry name" value="Cho/carn_acyl_trans_2"/>
</dbReference>
<keyword evidence="7" id="KW-0276">Fatty acid metabolism</keyword>
<dbReference type="Proteomes" id="UP000193642">
    <property type="component" value="Unassembled WGS sequence"/>
</dbReference>
<evidence type="ECO:0000256" key="19">
    <source>
        <dbReference type="RuleBase" id="RU003801"/>
    </source>
</evidence>
<keyword evidence="6" id="KW-0999">Mitochondrion inner membrane</keyword>
<evidence type="ECO:0000256" key="13">
    <source>
        <dbReference type="ARBA" id="ARBA00023315"/>
    </source>
</evidence>
<sequence>MMRSSAVLARPFIATLNRQTTFAASSQSVGTALGLRSLTSSLPVFGGQKLLKKPQQSTQLTLKQFDKLLEKDLKKRIVQRLKQTKQAKPQINSTSLTQPLKTHSVAPQKNLFKYQNSLPRLPIPSLEETCSKYLTSVRPLLTEAEFGTTTAVVNDFMTGFGRTLQQRLIEHDKSKPNSWLIDWWNSLAYMAYRDPVVVNVSYYYSFVDDPHRIGQPALRAAEIATAAMEFRRLIVTEELQPDMVRGTPLCSNQYRYLFNSTRIPQIPEDITRLSDPTKHNHIIVVRKNQFFNVELVVNGKQLSTDEIKEQIEAIYNTADQFEDVPPVGVLTTLDRDTWTHARQELLSFSKKNQLSLDKIETAAFVICLDDTKPTTLEERAMGCWVGDGKNRFFDKSLQFIVFDNAAAGFNGEHSMVDGSPTLRLCDWLLGSLAKGTINHGRPTGIKHIAPSKLDFDVSDNIKSFIMKAEEKFQTLVDGEELRVLEVKGFGKDAIKELKCSPDAFVQMAIQLAYYKVYGESAATYEAAQTKKFQWGRTETGRSLSSESLRFVQVMQDPGVGLERKAKLGKRAMKAQSQYLAEACDGKGVDRHLLGLRLVQTEKEKQQGLGGLFLDPAYSKSTHWKLSTSQISSEWFNGLGFGQVVNDGYGIGYQIKRDNLMFTVVSKREGMHNQKMVHALDESIAELKKVFKQVE</sequence>
<dbReference type="Gene3D" id="3.30.559.10">
    <property type="entry name" value="Chloramphenicol acetyltransferase-like domain"/>
    <property type="match status" value="1"/>
</dbReference>
<feature type="domain" description="Choline/carnitine acyltransferase" evidence="20">
    <location>
        <begin position="121"/>
        <end position="680"/>
    </location>
</feature>
<dbReference type="SUPFAM" id="SSF52777">
    <property type="entry name" value="CoA-dependent acyltransferases"/>
    <property type="match status" value="2"/>
</dbReference>
<comment type="caution">
    <text evidence="21">The sequence shown here is derived from an EMBL/GenBank/DDBJ whole genome shotgun (WGS) entry which is preliminary data.</text>
</comment>
<evidence type="ECO:0000256" key="14">
    <source>
        <dbReference type="ARBA" id="ARBA00052702"/>
    </source>
</evidence>
<dbReference type="PROSITE" id="PS00440">
    <property type="entry name" value="ACYLTRANSF_C_2"/>
    <property type="match status" value="1"/>
</dbReference>
<accession>A0A1Y2CFH1</accession>
<dbReference type="GO" id="GO:0005743">
    <property type="term" value="C:mitochondrial inner membrane"/>
    <property type="evidence" value="ECO:0007669"/>
    <property type="project" value="UniProtKB-SubCell"/>
</dbReference>
<proteinExistence type="inferred from homology"/>
<dbReference type="EMBL" id="MCGO01000020">
    <property type="protein sequence ID" value="ORY45045.1"/>
    <property type="molecule type" value="Genomic_DNA"/>
</dbReference>
<comment type="similarity">
    <text evidence="3 19">Belongs to the carnitine/choline acetyltransferase family.</text>
</comment>
<organism evidence="21 22">
    <name type="scientific">Rhizoclosmatium globosum</name>
    <dbReference type="NCBI Taxonomy" id="329046"/>
    <lineage>
        <taxon>Eukaryota</taxon>
        <taxon>Fungi</taxon>
        <taxon>Fungi incertae sedis</taxon>
        <taxon>Chytridiomycota</taxon>
        <taxon>Chytridiomycota incertae sedis</taxon>
        <taxon>Chytridiomycetes</taxon>
        <taxon>Chytridiales</taxon>
        <taxon>Chytriomycetaceae</taxon>
        <taxon>Rhizoclosmatium</taxon>
    </lineage>
</organism>
<keyword evidence="10" id="KW-0496">Mitochondrion</keyword>
<evidence type="ECO:0000259" key="20">
    <source>
        <dbReference type="Pfam" id="PF00755"/>
    </source>
</evidence>
<dbReference type="FunFam" id="3.30.559.70:FF:000007">
    <property type="entry name" value="Carnitine O-acetyltransferase, mitochondrial"/>
    <property type="match status" value="1"/>
</dbReference>
<dbReference type="GO" id="GO:0005777">
    <property type="term" value="C:peroxisome"/>
    <property type="evidence" value="ECO:0007669"/>
    <property type="project" value="UniProtKB-SubCell"/>
</dbReference>
<keyword evidence="12" id="KW-0576">Peroxisome</keyword>
<evidence type="ECO:0000256" key="4">
    <source>
        <dbReference type="ARBA" id="ARBA00022448"/>
    </source>
</evidence>
<evidence type="ECO:0000256" key="16">
    <source>
        <dbReference type="ARBA" id="ARBA00066910"/>
    </source>
</evidence>
<comment type="subcellular location">
    <subcellularLocation>
        <location evidence="2">Mitochondrion inner membrane</location>
        <topology evidence="2">Peripheral membrane protein</topology>
        <orientation evidence="2">Matrix side</orientation>
    </subcellularLocation>
    <subcellularLocation>
        <location evidence="1">Peroxisome</location>
    </subcellularLocation>
</comment>